<name>A0A0A9H4E0_ARUDO</name>
<feature type="compositionally biased region" description="Basic residues" evidence="1">
    <location>
        <begin position="15"/>
        <end position="26"/>
    </location>
</feature>
<evidence type="ECO:0000313" key="2">
    <source>
        <dbReference type="EMBL" id="JAE29731.1"/>
    </source>
</evidence>
<protein>
    <submittedName>
        <fullName evidence="2">Uncharacterized protein</fullName>
    </submittedName>
</protein>
<dbReference type="AlphaFoldDB" id="A0A0A9H4E0"/>
<dbReference type="EMBL" id="GBRH01168165">
    <property type="protein sequence ID" value="JAE29731.1"/>
    <property type="molecule type" value="Transcribed_RNA"/>
</dbReference>
<accession>A0A0A9H4E0</accession>
<sequence length="26" mass="3204">MVVWSVQRWTSSKAGRARQRSMPRWR</sequence>
<organism evidence="2">
    <name type="scientific">Arundo donax</name>
    <name type="common">Giant reed</name>
    <name type="synonym">Donax arundinaceus</name>
    <dbReference type="NCBI Taxonomy" id="35708"/>
    <lineage>
        <taxon>Eukaryota</taxon>
        <taxon>Viridiplantae</taxon>
        <taxon>Streptophyta</taxon>
        <taxon>Embryophyta</taxon>
        <taxon>Tracheophyta</taxon>
        <taxon>Spermatophyta</taxon>
        <taxon>Magnoliopsida</taxon>
        <taxon>Liliopsida</taxon>
        <taxon>Poales</taxon>
        <taxon>Poaceae</taxon>
        <taxon>PACMAD clade</taxon>
        <taxon>Arundinoideae</taxon>
        <taxon>Arundineae</taxon>
        <taxon>Arundo</taxon>
    </lineage>
</organism>
<reference evidence="2" key="2">
    <citation type="journal article" date="2015" name="Data Brief">
        <title>Shoot transcriptome of the giant reed, Arundo donax.</title>
        <authorList>
            <person name="Barrero R.A."/>
            <person name="Guerrero F.D."/>
            <person name="Moolhuijzen P."/>
            <person name="Goolsby J.A."/>
            <person name="Tidwell J."/>
            <person name="Bellgard S.E."/>
            <person name="Bellgard M.I."/>
        </authorList>
    </citation>
    <scope>NUCLEOTIDE SEQUENCE</scope>
    <source>
        <tissue evidence="2">Shoot tissue taken approximately 20 cm above the soil surface</tissue>
    </source>
</reference>
<feature type="region of interest" description="Disordered" evidence="1">
    <location>
        <begin position="1"/>
        <end position="26"/>
    </location>
</feature>
<evidence type="ECO:0000256" key="1">
    <source>
        <dbReference type="SAM" id="MobiDB-lite"/>
    </source>
</evidence>
<proteinExistence type="predicted"/>
<reference evidence="2" key="1">
    <citation type="submission" date="2014-09" db="EMBL/GenBank/DDBJ databases">
        <authorList>
            <person name="Magalhaes I.L.F."/>
            <person name="Oliveira U."/>
            <person name="Santos F.R."/>
            <person name="Vidigal T.H.D.A."/>
            <person name="Brescovit A.D."/>
            <person name="Santos A.J."/>
        </authorList>
    </citation>
    <scope>NUCLEOTIDE SEQUENCE</scope>
    <source>
        <tissue evidence="2">Shoot tissue taken approximately 20 cm above the soil surface</tissue>
    </source>
</reference>